<feature type="transmembrane region" description="Helical" evidence="1">
    <location>
        <begin position="134"/>
        <end position="154"/>
    </location>
</feature>
<dbReference type="Proteomes" id="UP000014115">
    <property type="component" value="Unassembled WGS sequence"/>
</dbReference>
<evidence type="ECO:0000313" key="3">
    <source>
        <dbReference type="Proteomes" id="UP000014115"/>
    </source>
</evidence>
<dbReference type="Pfam" id="PF03929">
    <property type="entry name" value="PepSY_TM"/>
    <property type="match status" value="1"/>
</dbReference>
<feature type="transmembrane region" description="Helical" evidence="1">
    <location>
        <begin position="187"/>
        <end position="207"/>
    </location>
</feature>
<keyword evidence="1" id="KW-0472">Membrane</keyword>
<comment type="caution">
    <text evidence="2">The sequence shown here is derived from an EMBL/GenBank/DDBJ whole genome shotgun (WGS) entry which is preliminary data.</text>
</comment>
<dbReference type="AlphaFoldDB" id="K2JJ40"/>
<feature type="transmembrane region" description="Helical" evidence="1">
    <location>
        <begin position="318"/>
        <end position="342"/>
    </location>
</feature>
<dbReference type="InterPro" id="IPR005625">
    <property type="entry name" value="PepSY-ass_TM"/>
</dbReference>
<evidence type="ECO:0000256" key="1">
    <source>
        <dbReference type="SAM" id="Phobius"/>
    </source>
</evidence>
<keyword evidence="1" id="KW-0812">Transmembrane</keyword>
<feature type="transmembrane region" description="Helical" evidence="1">
    <location>
        <begin position="20"/>
        <end position="41"/>
    </location>
</feature>
<accession>K2JJ40</accession>
<organism evidence="2 3">
    <name type="scientific">Idiomarina xiamenensis 10-D-4</name>
    <dbReference type="NCBI Taxonomy" id="740709"/>
    <lineage>
        <taxon>Bacteria</taxon>
        <taxon>Pseudomonadati</taxon>
        <taxon>Pseudomonadota</taxon>
        <taxon>Gammaproteobacteria</taxon>
        <taxon>Alteromonadales</taxon>
        <taxon>Idiomarinaceae</taxon>
        <taxon>Idiomarina</taxon>
    </lineage>
</organism>
<evidence type="ECO:0000313" key="2">
    <source>
        <dbReference type="EMBL" id="EKE83441.1"/>
    </source>
</evidence>
<proteinExistence type="predicted"/>
<dbReference type="eggNOG" id="COG3182">
    <property type="taxonomic scope" value="Bacteria"/>
</dbReference>
<reference evidence="2 3" key="1">
    <citation type="journal article" date="2012" name="J. Bacteriol.">
        <title>Genome Sequence of Idiomarina xiamenensis Type Strain 10-D-4.</title>
        <authorList>
            <person name="Lai Q."/>
            <person name="Wang L."/>
            <person name="Wang W."/>
            <person name="Shao Z."/>
        </authorList>
    </citation>
    <scope>NUCLEOTIDE SEQUENCE [LARGE SCALE GENOMIC DNA]</scope>
    <source>
        <strain evidence="2 3">10-D-4</strain>
    </source>
</reference>
<name>K2JJ40_9GAMM</name>
<dbReference type="PATRIC" id="fig|740709.3.peg.1715"/>
<dbReference type="PANTHER" id="PTHR34219">
    <property type="entry name" value="IRON-REGULATED INNER MEMBRANE PROTEIN-RELATED"/>
    <property type="match status" value="1"/>
</dbReference>
<gene>
    <name evidence="2" type="ORF">A10D4_08467</name>
</gene>
<keyword evidence="3" id="KW-1185">Reference proteome</keyword>
<sequence length="347" mass="39644">MMAIRTQKRAWLSSGRWHRWLGLTLSLWLSLMAVSGSVLLFKNDYLAWQYPQLRLSQAVTRAQSAAILDQHQHGYAYMPTADRPWLEIVDAENTHYYYDGNGQLLLTRPFLSDLTSIMVDFHHHLLLAELGQELLGILGLAAIILVGLGVFRWWPKHAWHWRYLAVRFYAPWSRRGIQTLWQSHRSIGTLCLLPMLVVLLSGAAMVYSTPVRAALIALLPQTQESAVIIPSARATNWQQRLQLAQQALPQADARLVYLDKPRIRLRQQHEWHPNGRNYVTFDEQGRVTQVIDVRDTALGAQISHTIYPLHIASIGGGAYLLFILLSGLALILLPLSGCWVWLKRQQR</sequence>
<keyword evidence="1" id="KW-1133">Transmembrane helix</keyword>
<dbReference type="RefSeq" id="WP_008488937.1">
    <property type="nucleotide sequence ID" value="NZ_AMRG01000009.1"/>
</dbReference>
<dbReference type="STRING" id="740709.A10D4_08467"/>
<dbReference type="EMBL" id="AMRG01000009">
    <property type="protein sequence ID" value="EKE83441.1"/>
    <property type="molecule type" value="Genomic_DNA"/>
</dbReference>
<protein>
    <submittedName>
        <fullName evidence="2">PepSY-associated TM helix domain-containing protein</fullName>
    </submittedName>
</protein>